<dbReference type="STRING" id="1519643.SAMN06295933_3563"/>
<gene>
    <name evidence="2" type="ORF">SAMN06295933_3563</name>
</gene>
<dbReference type="AlphaFoldDB" id="A0A1X7F111"/>
<evidence type="ECO:0000313" key="2">
    <source>
        <dbReference type="EMBL" id="SMF44021.1"/>
    </source>
</evidence>
<keyword evidence="1" id="KW-1133">Transmembrane helix</keyword>
<name>A0A1X7F111_9BACT</name>
<reference evidence="3" key="1">
    <citation type="submission" date="2017-04" db="EMBL/GenBank/DDBJ databases">
        <authorList>
            <person name="Varghese N."/>
            <person name="Submissions S."/>
        </authorList>
    </citation>
    <scope>NUCLEOTIDE SEQUENCE [LARGE SCALE GENOMIC DNA]</scope>
    <source>
        <strain evidence="3">K3S</strain>
    </source>
</reference>
<protein>
    <submittedName>
        <fullName evidence="2">Uncharacterized protein</fullName>
    </submittedName>
</protein>
<keyword evidence="3" id="KW-1185">Reference proteome</keyword>
<evidence type="ECO:0000256" key="1">
    <source>
        <dbReference type="SAM" id="Phobius"/>
    </source>
</evidence>
<dbReference type="Proteomes" id="UP000192906">
    <property type="component" value="Unassembled WGS sequence"/>
</dbReference>
<feature type="transmembrane region" description="Helical" evidence="1">
    <location>
        <begin position="14"/>
        <end position="34"/>
    </location>
</feature>
<sequence>MSGKKFLGELKKSAAVRAVAVVWGGILLTIGGSIEAQKWDRP</sequence>
<keyword evidence="1" id="KW-0472">Membrane</keyword>
<evidence type="ECO:0000313" key="3">
    <source>
        <dbReference type="Proteomes" id="UP000192906"/>
    </source>
</evidence>
<organism evidence="2 3">
    <name type="scientific">Desulfovibrio gilichinskyi</name>
    <dbReference type="NCBI Taxonomy" id="1519643"/>
    <lineage>
        <taxon>Bacteria</taxon>
        <taxon>Pseudomonadati</taxon>
        <taxon>Thermodesulfobacteriota</taxon>
        <taxon>Desulfovibrionia</taxon>
        <taxon>Desulfovibrionales</taxon>
        <taxon>Desulfovibrionaceae</taxon>
        <taxon>Desulfovibrio</taxon>
    </lineage>
</organism>
<proteinExistence type="predicted"/>
<keyword evidence="1" id="KW-0812">Transmembrane</keyword>
<accession>A0A1X7F111</accession>
<dbReference type="EMBL" id="FWZU01000009">
    <property type="protein sequence ID" value="SMF44021.1"/>
    <property type="molecule type" value="Genomic_DNA"/>
</dbReference>
<dbReference type="RefSeq" id="WP_281248198.1">
    <property type="nucleotide sequence ID" value="NZ_FWZU01000009.1"/>
</dbReference>